<dbReference type="InterPro" id="IPR052170">
    <property type="entry name" value="M29_Exopeptidase"/>
</dbReference>
<sequence>MLSFEEKLEKYAELAVEVGVNIQKDQTLVIRTSLFAAPFVRLITKKAYELGAKHVHMDWSDEEVTKLKYKLAPEEAFNEFPQWIADGYEKMADQGAAFLSIAGADPDLLKGVDPNRIAAANKASGIAMEGFRSYMTSDKVSWSIVAHPSHKWAKKVFPELDEEQAMTKLWEAIFSATRMDEENPVDAWKKHLEVLDEKMNSLNEKNYHALHYKSEGTDLTIELPEKHIWISGGSTNKEGVPFVANMPTEEVFTAAKKNGVNGVVSSTKPLNYGGTLIENFSLTFKDGAVVDFTAEKGYETLKRLLETDEGARYIGEVALVPHDSPISNANIVFYNTLFDENASNHLALGSAYAFSIKGGKEMNKKQLEENDLNTSITHVDFMMGSATMDIDGLKKDGTREPLFRKGNWAF</sequence>
<comment type="cofactor">
    <cofactor evidence="3">
        <name>Zn(2+)</name>
        <dbReference type="ChEBI" id="CHEBI:29105"/>
    </cofactor>
</comment>
<dbReference type="RefSeq" id="WP_061947480.1">
    <property type="nucleotide sequence ID" value="NZ_LTAO01000001.1"/>
</dbReference>
<dbReference type="PANTHER" id="PTHR34448">
    <property type="entry name" value="AMINOPEPTIDASE"/>
    <property type="match status" value="1"/>
</dbReference>
<dbReference type="STRING" id="519424.AZF04_00570"/>
<keyword evidence="7" id="KW-0479">Metal-binding</keyword>
<comment type="cofactor">
    <cofactor evidence="2">
        <name>Mg(2+)</name>
        <dbReference type="ChEBI" id="CHEBI:18420"/>
    </cofactor>
</comment>
<dbReference type="AlphaFoldDB" id="A0A161PML3"/>
<evidence type="ECO:0000256" key="1">
    <source>
        <dbReference type="ARBA" id="ARBA00001941"/>
    </source>
</evidence>
<evidence type="ECO:0000256" key="8">
    <source>
        <dbReference type="ARBA" id="ARBA00022801"/>
    </source>
</evidence>
<name>A0A161PML3_9BACI</name>
<comment type="similarity">
    <text evidence="4">Belongs to the peptidase M29 family.</text>
</comment>
<dbReference type="GO" id="GO:0006508">
    <property type="term" value="P:proteolysis"/>
    <property type="evidence" value="ECO:0007669"/>
    <property type="project" value="UniProtKB-KW"/>
</dbReference>
<dbReference type="InterPro" id="IPR035097">
    <property type="entry name" value="M29_N-terminal"/>
</dbReference>
<dbReference type="InterPro" id="IPR000787">
    <property type="entry name" value="Peptidase_M29"/>
</dbReference>
<organism evidence="10 11">
    <name type="scientific">Alkalihalobacillus trypoxylicola</name>
    <dbReference type="NCBI Taxonomy" id="519424"/>
    <lineage>
        <taxon>Bacteria</taxon>
        <taxon>Bacillati</taxon>
        <taxon>Bacillota</taxon>
        <taxon>Bacilli</taxon>
        <taxon>Bacillales</taxon>
        <taxon>Bacillaceae</taxon>
        <taxon>Alkalihalobacillus</taxon>
    </lineage>
</organism>
<evidence type="ECO:0000256" key="3">
    <source>
        <dbReference type="ARBA" id="ARBA00001947"/>
    </source>
</evidence>
<keyword evidence="6" id="KW-0645">Protease</keyword>
<evidence type="ECO:0000313" key="10">
    <source>
        <dbReference type="EMBL" id="KYG35323.1"/>
    </source>
</evidence>
<dbReference type="SUPFAM" id="SSF144052">
    <property type="entry name" value="Thermophilic metalloprotease-like"/>
    <property type="match status" value="1"/>
</dbReference>
<dbReference type="EMBL" id="LTAO01000001">
    <property type="protein sequence ID" value="KYG35323.1"/>
    <property type="molecule type" value="Genomic_DNA"/>
</dbReference>
<keyword evidence="9" id="KW-0482">Metalloprotease</keyword>
<evidence type="ECO:0000256" key="6">
    <source>
        <dbReference type="ARBA" id="ARBA00022670"/>
    </source>
</evidence>
<dbReference type="GO" id="GO:0008237">
    <property type="term" value="F:metallopeptidase activity"/>
    <property type="evidence" value="ECO:0007669"/>
    <property type="project" value="UniProtKB-KW"/>
</dbReference>
<dbReference type="GO" id="GO:0004177">
    <property type="term" value="F:aminopeptidase activity"/>
    <property type="evidence" value="ECO:0007669"/>
    <property type="project" value="UniProtKB-KW"/>
</dbReference>
<dbReference type="Pfam" id="PF02073">
    <property type="entry name" value="Peptidase_M29"/>
    <property type="match status" value="1"/>
</dbReference>
<evidence type="ECO:0000256" key="9">
    <source>
        <dbReference type="ARBA" id="ARBA00023049"/>
    </source>
</evidence>
<keyword evidence="11" id="KW-1185">Reference proteome</keyword>
<keyword evidence="8" id="KW-0378">Hydrolase</keyword>
<dbReference type="PANTHER" id="PTHR34448:SF3">
    <property type="entry name" value="AMINOPEPTIDASE AMPS"/>
    <property type="match status" value="1"/>
</dbReference>
<dbReference type="PRINTS" id="PR00919">
    <property type="entry name" value="THERMOPTASE"/>
</dbReference>
<evidence type="ECO:0000256" key="5">
    <source>
        <dbReference type="ARBA" id="ARBA00022438"/>
    </source>
</evidence>
<dbReference type="GO" id="GO:0046872">
    <property type="term" value="F:metal ion binding"/>
    <property type="evidence" value="ECO:0007669"/>
    <property type="project" value="UniProtKB-KW"/>
</dbReference>
<dbReference type="Proteomes" id="UP000075806">
    <property type="component" value="Unassembled WGS sequence"/>
</dbReference>
<protein>
    <submittedName>
        <fullName evidence="10">Peptidase M29</fullName>
    </submittedName>
</protein>
<dbReference type="OrthoDB" id="9803993at2"/>
<keyword evidence="5" id="KW-0031">Aminopeptidase</keyword>
<evidence type="ECO:0000256" key="7">
    <source>
        <dbReference type="ARBA" id="ARBA00022723"/>
    </source>
</evidence>
<gene>
    <name evidence="10" type="ORF">AZF04_00570</name>
</gene>
<reference evidence="10" key="1">
    <citation type="submission" date="2016-02" db="EMBL/GenBank/DDBJ databases">
        <title>Genome sequence of Bacillus trypoxylicola KCTC 13244(T).</title>
        <authorList>
            <person name="Jeong H."/>
            <person name="Park S.-H."/>
            <person name="Choi S.-K."/>
        </authorList>
    </citation>
    <scope>NUCLEOTIDE SEQUENCE [LARGE SCALE GENOMIC DNA]</scope>
    <source>
        <strain evidence="10">KCTC 13244</strain>
    </source>
</reference>
<accession>A0A161PML3</accession>
<evidence type="ECO:0000256" key="2">
    <source>
        <dbReference type="ARBA" id="ARBA00001946"/>
    </source>
</evidence>
<proteinExistence type="inferred from homology"/>
<comment type="cofactor">
    <cofactor evidence="1">
        <name>Co(2+)</name>
        <dbReference type="ChEBI" id="CHEBI:48828"/>
    </cofactor>
</comment>
<evidence type="ECO:0000313" key="11">
    <source>
        <dbReference type="Proteomes" id="UP000075806"/>
    </source>
</evidence>
<comment type="caution">
    <text evidence="10">The sequence shown here is derived from an EMBL/GenBank/DDBJ whole genome shotgun (WGS) entry which is preliminary data.</text>
</comment>
<dbReference type="Gene3D" id="3.40.1830.10">
    <property type="entry name" value="Thermophilic metalloprotease (M29)"/>
    <property type="match status" value="1"/>
</dbReference>
<evidence type="ECO:0000256" key="4">
    <source>
        <dbReference type="ARBA" id="ARBA00008236"/>
    </source>
</evidence>